<dbReference type="PANTHER" id="PTHR39576">
    <property type="entry name" value="ATTACHING AND EFFACING PROTEIN HOMOLOG-RELATED-RELATED"/>
    <property type="match status" value="1"/>
</dbReference>
<protein>
    <submittedName>
        <fullName evidence="5">Inverse autotransporter-like protein with beta domain</fullName>
    </submittedName>
</protein>
<comment type="caution">
    <text evidence="5">The sequence shown here is derived from an EMBL/GenBank/DDBJ whole genome shotgun (WGS) entry which is preliminary data.</text>
</comment>
<dbReference type="InterPro" id="IPR051715">
    <property type="entry name" value="Intimin-Invasin_domain"/>
</dbReference>
<feature type="domain" description="Inverse autotransporter beta-domain" evidence="4">
    <location>
        <begin position="73"/>
        <end position="341"/>
    </location>
</feature>
<dbReference type="Pfam" id="PF11924">
    <property type="entry name" value="IAT_beta"/>
    <property type="match status" value="1"/>
</dbReference>
<feature type="region of interest" description="Disordered" evidence="2">
    <location>
        <begin position="30"/>
        <end position="51"/>
    </location>
</feature>
<dbReference type="Proteomes" id="UP000246744">
    <property type="component" value="Unassembled WGS sequence"/>
</dbReference>
<evidence type="ECO:0000256" key="3">
    <source>
        <dbReference type="SAM" id="SignalP"/>
    </source>
</evidence>
<keyword evidence="3" id="KW-0732">Signal</keyword>
<dbReference type="RefSeq" id="WP_110025102.1">
    <property type="nucleotide sequence ID" value="NZ_QGTS01000003.1"/>
</dbReference>
<feature type="signal peptide" evidence="3">
    <location>
        <begin position="1"/>
        <end position="25"/>
    </location>
</feature>
<dbReference type="GO" id="GO:0009279">
    <property type="term" value="C:cell outer membrane"/>
    <property type="evidence" value="ECO:0007669"/>
    <property type="project" value="TreeGrafter"/>
</dbReference>
<dbReference type="EMBL" id="QGTS01000003">
    <property type="protein sequence ID" value="PWW10683.1"/>
    <property type="molecule type" value="Genomic_DNA"/>
</dbReference>
<sequence length="470" mass="52062">MRFYSFFCTTFLLVGLACWAGNAGAASDTVSSGSQSVTAGENLPDLGGTTTSQSEFEQTLSQYLKGLSSASDTSTDDSSAIFKDWAFDNARDYVSSRMAKEAQSLLAPAGQASFSLLVDQDGNFAGTQGALFTPWNEDAQGLTWTQLSISDQDEGVVGNAGIGQRWNQGNWLVGYNSFYDLLMHGQEQRGGLGAELWGQSLRLSANYYYPLTGWHNSSTTRSRRLARGYDINARAWLPFYHHISTTVSFEQYFGQHVDLFDSGTGYHNPYAVNVGFNYTPVPLLTLTAQHKQGENGEVQNNLGLKVNYRFGVALDRQLSADEVATVQSLRGSRYDAPERNNIPVLEYKQRKTLSVWLATPPWDLQAGETVSLKIELRNRYGIRNISWQGDTQALSLTAPTKRRDTTGWTVIMPQWNDAEGATNQWRLSVIIEDTKGQKVTSNWITLKLTPPVTADIPGNSTEYKLLPEEN</sequence>
<dbReference type="PROSITE" id="PS51257">
    <property type="entry name" value="PROKAR_LIPOPROTEIN"/>
    <property type="match status" value="1"/>
</dbReference>
<accession>A0A317Q4R2</accession>
<proteinExistence type="inferred from homology"/>
<dbReference type="PANTHER" id="PTHR39576:SF1">
    <property type="entry name" value="INVASIN"/>
    <property type="match status" value="1"/>
</dbReference>
<dbReference type="Gene3D" id="2.40.160.160">
    <property type="entry name" value="Inverse autotransporter, beta-domain"/>
    <property type="match status" value="1"/>
</dbReference>
<gene>
    <name evidence="5" type="ORF">DES37_10353</name>
</gene>
<feature type="chain" id="PRO_5016366370" evidence="3">
    <location>
        <begin position="26"/>
        <end position="470"/>
    </location>
</feature>
<evidence type="ECO:0000259" key="4">
    <source>
        <dbReference type="Pfam" id="PF11924"/>
    </source>
</evidence>
<evidence type="ECO:0000256" key="2">
    <source>
        <dbReference type="SAM" id="MobiDB-lite"/>
    </source>
</evidence>
<dbReference type="NCBIfam" id="NF007556">
    <property type="entry name" value="PRK10177.1"/>
    <property type="match status" value="1"/>
</dbReference>
<dbReference type="InterPro" id="IPR024519">
    <property type="entry name" value="IAT_beta"/>
</dbReference>
<dbReference type="InterPro" id="IPR038177">
    <property type="entry name" value="IAT_beta_sf"/>
</dbReference>
<comment type="similarity">
    <text evidence="1">Belongs to the intimin/invasin family.</text>
</comment>
<reference evidence="5 6" key="1">
    <citation type="submission" date="2018-05" db="EMBL/GenBank/DDBJ databases">
        <title>Genomic Encyclopedia of Type Strains, Phase IV (KMG-IV): sequencing the most valuable type-strain genomes for metagenomic binning, comparative biology and taxonomic classification.</title>
        <authorList>
            <person name="Goeker M."/>
        </authorList>
    </citation>
    <scope>NUCLEOTIDE SEQUENCE [LARGE SCALE GENOMIC DNA]</scope>
    <source>
        <strain evidence="5 6">DSM 19579</strain>
    </source>
</reference>
<evidence type="ECO:0000313" key="6">
    <source>
        <dbReference type="Proteomes" id="UP000246744"/>
    </source>
</evidence>
<dbReference type="OrthoDB" id="8320584at2"/>
<name>A0A317Q4R2_9ENTR</name>
<feature type="compositionally biased region" description="Polar residues" evidence="2">
    <location>
        <begin position="30"/>
        <end position="39"/>
    </location>
</feature>
<keyword evidence="6" id="KW-1185">Reference proteome</keyword>
<evidence type="ECO:0000313" key="5">
    <source>
        <dbReference type="EMBL" id="PWW10683.1"/>
    </source>
</evidence>
<organism evidence="5 6">
    <name type="scientific">Mangrovibacter plantisponsor</name>
    <dbReference type="NCBI Taxonomy" id="451513"/>
    <lineage>
        <taxon>Bacteria</taxon>
        <taxon>Pseudomonadati</taxon>
        <taxon>Pseudomonadota</taxon>
        <taxon>Gammaproteobacteria</taxon>
        <taxon>Enterobacterales</taxon>
        <taxon>Enterobacteriaceae</taxon>
        <taxon>Mangrovibacter</taxon>
    </lineage>
</organism>
<evidence type="ECO:0000256" key="1">
    <source>
        <dbReference type="ARBA" id="ARBA00010116"/>
    </source>
</evidence>
<dbReference type="AlphaFoldDB" id="A0A317Q4R2"/>